<dbReference type="PROSITE" id="PS50010">
    <property type="entry name" value="DH_2"/>
    <property type="match status" value="1"/>
</dbReference>
<evidence type="ECO:0000313" key="3">
    <source>
        <dbReference type="EMBL" id="KAF6050924.1"/>
    </source>
</evidence>
<gene>
    <name evidence="3" type="ORF">FOB60_003592</name>
</gene>
<proteinExistence type="predicted"/>
<dbReference type="Proteomes" id="UP000590412">
    <property type="component" value="Unassembled WGS sequence"/>
</dbReference>
<dbReference type="SUPFAM" id="SSF48065">
    <property type="entry name" value="DBL homology domain (DH-domain)"/>
    <property type="match status" value="1"/>
</dbReference>
<dbReference type="InterPro" id="IPR000219">
    <property type="entry name" value="DH_dom"/>
</dbReference>
<reference evidence="3" key="1">
    <citation type="submission" date="2020-03" db="EMBL/GenBank/DDBJ databases">
        <title>FDA dAtabase for Regulatory Grade micrObial Sequences (FDA-ARGOS): Supporting development and validation of Infectious Disease Dx tests.</title>
        <authorList>
            <person name="Campos J."/>
            <person name="Goldberg B."/>
            <person name="Tallon L."/>
            <person name="Sadzewicz L."/>
            <person name="Vavikolanu K."/>
            <person name="Mehta A."/>
            <person name="Aluvathingal J."/>
            <person name="Nadendla S."/>
            <person name="Nandy P."/>
            <person name="Geyer C."/>
            <person name="Yan Y."/>
            <person name="Sichtig H."/>
        </authorList>
    </citation>
    <scope>NUCLEOTIDE SEQUENCE [LARGE SCALE GENOMIC DNA]</scope>
    <source>
        <strain evidence="3">FDAARGOS_652</strain>
    </source>
</reference>
<dbReference type="OrthoDB" id="8059989at2759"/>
<evidence type="ECO:0000256" key="1">
    <source>
        <dbReference type="SAM" id="MobiDB-lite"/>
    </source>
</evidence>
<name>A0A8X7T9T7_CANPA</name>
<feature type="compositionally biased region" description="Polar residues" evidence="1">
    <location>
        <begin position="47"/>
        <end position="56"/>
    </location>
</feature>
<accession>A0A8X7T9T7</accession>
<dbReference type="AlphaFoldDB" id="A0A8X7T9T7"/>
<dbReference type="InterPro" id="IPR035899">
    <property type="entry name" value="DBL_dom_sf"/>
</dbReference>
<dbReference type="Pfam" id="PF00621">
    <property type="entry name" value="RhoGEF"/>
    <property type="match status" value="1"/>
</dbReference>
<feature type="domain" description="DH" evidence="2">
    <location>
        <begin position="71"/>
        <end position="266"/>
    </location>
</feature>
<dbReference type="GO" id="GO:0005085">
    <property type="term" value="F:guanyl-nucleotide exchange factor activity"/>
    <property type="evidence" value="ECO:0007669"/>
    <property type="project" value="InterPro"/>
</dbReference>
<sequence length="517" mass="59624">MHQVQGAQTLPLYLTKEHKEYFTKNELTLGPARLSAKPLTERPPFNPFSSDNTTPEANFKFSPEINGSKEDLVRRVDEIIQTEATYISNCSNLVIMYLGHLQHLQFELPAAVHITKECILALVTIHQHLLDEMNNIRSKNQSIVDQCNQIAKSIAKSGISVFWYSLYCTHYDRLIPIEPLAKSNSKNVPSMKSFLLGMKNFLESQHAKHKDLSFMSLCQRPVDRIVKYKLFIKGMMNTFIELGKDTFNLEKAYESVSQQLSKIDDSRISMNANRQLNNLVNFESLCDVDANFFGNPVSVGFASVIYVKNSKPEMNHSPIVLYKAHLVILEYNQVINRHSMGKYKPKFIIPLSNTSMVKEFRYGLHVNLSTNIKLQFRSSSNQYQVVLCFVSQKEHDFWSIKFDLLINVTHQGSCEYKSDTDHLFCHTPKNLTSCWKDEYDDPEDTLHFTASQISLQVKIRFDLYLKNRIQVKLGELASGSKHTVTLWFIDVYNNERHFKQIASKEIPFYTCNRATQT</sequence>
<dbReference type="Gene3D" id="1.20.900.10">
    <property type="entry name" value="Dbl homology (DH) domain"/>
    <property type="match status" value="1"/>
</dbReference>
<evidence type="ECO:0000313" key="4">
    <source>
        <dbReference type="Proteomes" id="UP000590412"/>
    </source>
</evidence>
<evidence type="ECO:0000259" key="2">
    <source>
        <dbReference type="PROSITE" id="PS50010"/>
    </source>
</evidence>
<comment type="caution">
    <text evidence="3">The sequence shown here is derived from an EMBL/GenBank/DDBJ whole genome shotgun (WGS) entry which is preliminary data.</text>
</comment>
<protein>
    <submittedName>
        <fullName evidence="3">RhoGEF domain family protein</fullName>
    </submittedName>
</protein>
<organism evidence="3 4">
    <name type="scientific">Candida parapsilosis</name>
    <name type="common">Yeast</name>
    <dbReference type="NCBI Taxonomy" id="5480"/>
    <lineage>
        <taxon>Eukaryota</taxon>
        <taxon>Fungi</taxon>
        <taxon>Dikarya</taxon>
        <taxon>Ascomycota</taxon>
        <taxon>Saccharomycotina</taxon>
        <taxon>Pichiomycetes</taxon>
        <taxon>Debaryomycetaceae</taxon>
        <taxon>Candida/Lodderomyces clade</taxon>
        <taxon>Candida</taxon>
    </lineage>
</organism>
<dbReference type="EMBL" id="JABWAB010000005">
    <property type="protein sequence ID" value="KAF6050924.1"/>
    <property type="molecule type" value="Genomic_DNA"/>
</dbReference>
<feature type="region of interest" description="Disordered" evidence="1">
    <location>
        <begin position="40"/>
        <end position="61"/>
    </location>
</feature>